<dbReference type="SMART" id="SM00849">
    <property type="entry name" value="Lactamase_B"/>
    <property type="match status" value="1"/>
</dbReference>
<comment type="caution">
    <text evidence="2">The sequence shown here is derived from an EMBL/GenBank/DDBJ whole genome shotgun (WGS) entry which is preliminary data.</text>
</comment>
<dbReference type="SUPFAM" id="SSF56281">
    <property type="entry name" value="Metallo-hydrolase/oxidoreductase"/>
    <property type="match status" value="1"/>
</dbReference>
<dbReference type="InterPro" id="IPR001279">
    <property type="entry name" value="Metallo-B-lactamas"/>
</dbReference>
<evidence type="ECO:0000313" key="3">
    <source>
        <dbReference type="Proteomes" id="UP001596549"/>
    </source>
</evidence>
<gene>
    <name evidence="2" type="ORF">ACFQPF_01745</name>
</gene>
<dbReference type="Proteomes" id="UP001596549">
    <property type="component" value="Unassembled WGS sequence"/>
</dbReference>
<organism evidence="2 3">
    <name type="scientific">Fictibacillus iocasae</name>
    <dbReference type="NCBI Taxonomy" id="2715437"/>
    <lineage>
        <taxon>Bacteria</taxon>
        <taxon>Bacillati</taxon>
        <taxon>Bacillota</taxon>
        <taxon>Bacilli</taxon>
        <taxon>Bacillales</taxon>
        <taxon>Fictibacillaceae</taxon>
        <taxon>Fictibacillus</taxon>
    </lineage>
</organism>
<dbReference type="Pfam" id="PF00753">
    <property type="entry name" value="Lactamase_B"/>
    <property type="match status" value="1"/>
</dbReference>
<accession>A0ABW2NLV5</accession>
<feature type="domain" description="Metallo-beta-lactamase" evidence="1">
    <location>
        <begin position="75"/>
        <end position="240"/>
    </location>
</feature>
<reference evidence="3" key="1">
    <citation type="journal article" date="2019" name="Int. J. Syst. Evol. Microbiol.">
        <title>The Global Catalogue of Microorganisms (GCM) 10K type strain sequencing project: providing services to taxonomists for standard genome sequencing and annotation.</title>
        <authorList>
            <consortium name="The Broad Institute Genomics Platform"/>
            <consortium name="The Broad Institute Genome Sequencing Center for Infectious Disease"/>
            <person name="Wu L."/>
            <person name="Ma J."/>
        </authorList>
    </citation>
    <scope>NUCLEOTIDE SEQUENCE [LARGE SCALE GENOMIC DNA]</scope>
    <source>
        <strain evidence="3">NBRC 106396</strain>
    </source>
</reference>
<protein>
    <submittedName>
        <fullName evidence="2">MBL fold metallo-hydrolase</fullName>
    </submittedName>
</protein>
<dbReference type="PANTHER" id="PTHR36839:SF1">
    <property type="entry name" value="METALLO-BETA-LACTAMASE FAMILY PROTEIN (AFU_ORTHOLOGUE AFUA_5G12770)"/>
    <property type="match status" value="1"/>
</dbReference>
<proteinExistence type="predicted"/>
<dbReference type="EMBL" id="JBHTCP010000003">
    <property type="protein sequence ID" value="MFC7370395.1"/>
    <property type="molecule type" value="Genomic_DNA"/>
</dbReference>
<sequence length="274" mass="31603">MNHYICKTCGVEYAKTAEPPMNCIICDDERQYIPQNGQRWTSMQEMIRSRIYSNEIIQQEDNLWSITTKPEFAIGQSAYLLKTESLNVLWDCVTYLDDDTERRIRNLGGLDAIALSHPHYYSAQAEWAERFNVPLYIHEDDRSWVMRNTPHIVFWSGEVLPLTSEITLIRLGGHFKGGAVLHYRGGEREGGLLLSGDILTVTADRRHVSFMYSYPNYIPLPASTVKRMADVLKRYSFSALYQAFLRKVESEADFRVQKSAERYIAALEGTYFST</sequence>
<keyword evidence="3" id="KW-1185">Reference proteome</keyword>
<dbReference type="Gene3D" id="3.60.15.10">
    <property type="entry name" value="Ribonuclease Z/Hydroxyacylglutathione hydrolase-like"/>
    <property type="match status" value="1"/>
</dbReference>
<dbReference type="PANTHER" id="PTHR36839">
    <property type="entry name" value="METALLO-BETA-LACTAMASE FAMILY PROTEIN (AFU_ORTHOLOGUE AFUA_5G12770)"/>
    <property type="match status" value="1"/>
</dbReference>
<dbReference type="InterPro" id="IPR036866">
    <property type="entry name" value="RibonucZ/Hydroxyglut_hydro"/>
</dbReference>
<evidence type="ECO:0000259" key="1">
    <source>
        <dbReference type="SMART" id="SM00849"/>
    </source>
</evidence>
<evidence type="ECO:0000313" key="2">
    <source>
        <dbReference type="EMBL" id="MFC7370395.1"/>
    </source>
</evidence>
<name>A0ABW2NLV5_9BACL</name>
<dbReference type="RefSeq" id="WP_379745615.1">
    <property type="nucleotide sequence ID" value="NZ_JBHTCP010000003.1"/>
</dbReference>